<dbReference type="RefSeq" id="WP_147445759.1">
    <property type="nucleotide sequence ID" value="NZ_RAWK01000358.1"/>
</dbReference>
<feature type="region of interest" description="Disordered" evidence="1">
    <location>
        <begin position="139"/>
        <end position="166"/>
    </location>
</feature>
<gene>
    <name evidence="2" type="ORF">D7W81_37335</name>
</gene>
<evidence type="ECO:0000313" key="3">
    <source>
        <dbReference type="Proteomes" id="UP000267003"/>
    </source>
</evidence>
<dbReference type="EMBL" id="RAWK01000358">
    <property type="protein sequence ID" value="RKH54928.1"/>
    <property type="molecule type" value="Genomic_DNA"/>
</dbReference>
<sequence>MSGEPLTPPASSARQNLNRRRLLADTAGRQGLDYLELVAVEARGFRLRLHFIPHASAEWGDVPPGLGPEHLRVEDERGRQVRTEQVALEPDTAGPSSVDATFVLGESVLGQVRYQPLTLVLTGLPSVDPPFSRVRFQLGLERDSAPPEPTPPQLSELPPSTYMARD</sequence>
<dbReference type="Proteomes" id="UP000267003">
    <property type="component" value="Unassembled WGS sequence"/>
</dbReference>
<feature type="non-terminal residue" evidence="2">
    <location>
        <position position="166"/>
    </location>
</feature>
<evidence type="ECO:0000313" key="2">
    <source>
        <dbReference type="EMBL" id="RKH54928.1"/>
    </source>
</evidence>
<reference evidence="3" key="1">
    <citation type="submission" date="2018-09" db="EMBL/GenBank/DDBJ databases">
        <authorList>
            <person name="Livingstone P.G."/>
            <person name="Whitworth D.E."/>
        </authorList>
    </citation>
    <scope>NUCLEOTIDE SEQUENCE [LARGE SCALE GENOMIC DNA]</scope>
    <source>
        <strain evidence="3">AB050A</strain>
    </source>
</reference>
<comment type="caution">
    <text evidence="2">The sequence shown here is derived from an EMBL/GenBank/DDBJ whole genome shotgun (WGS) entry which is preliminary data.</text>
</comment>
<evidence type="ECO:0000256" key="1">
    <source>
        <dbReference type="SAM" id="MobiDB-lite"/>
    </source>
</evidence>
<protein>
    <submittedName>
        <fullName evidence="2">Uncharacterized protein</fullName>
    </submittedName>
</protein>
<name>A0A3A8PEX1_9BACT</name>
<accession>A0A3A8PEX1</accession>
<organism evidence="2 3">
    <name type="scientific">Corallococcus aberystwythensis</name>
    <dbReference type="NCBI Taxonomy" id="2316722"/>
    <lineage>
        <taxon>Bacteria</taxon>
        <taxon>Pseudomonadati</taxon>
        <taxon>Myxococcota</taxon>
        <taxon>Myxococcia</taxon>
        <taxon>Myxococcales</taxon>
        <taxon>Cystobacterineae</taxon>
        <taxon>Myxococcaceae</taxon>
        <taxon>Corallococcus</taxon>
    </lineage>
</organism>
<proteinExistence type="predicted"/>
<dbReference type="AlphaFoldDB" id="A0A3A8PEX1"/>
<keyword evidence="3" id="KW-1185">Reference proteome</keyword>